<dbReference type="Pfam" id="PF00291">
    <property type="entry name" value="PALP"/>
    <property type="match status" value="1"/>
</dbReference>
<dbReference type="PANTHER" id="PTHR48077">
    <property type="entry name" value="TRYPTOPHAN SYNTHASE-RELATED"/>
    <property type="match status" value="1"/>
</dbReference>
<name>A0A662DB54_UNCAE</name>
<evidence type="ECO:0000259" key="12">
    <source>
        <dbReference type="Pfam" id="PF00291"/>
    </source>
</evidence>
<reference evidence="13 14" key="1">
    <citation type="submission" date="2018-06" db="EMBL/GenBank/DDBJ databases">
        <title>Extensive metabolic versatility and redundancy in microbially diverse, dynamic hydrothermal sediments.</title>
        <authorList>
            <person name="Dombrowski N."/>
            <person name="Teske A."/>
            <person name="Baker B.J."/>
        </authorList>
    </citation>
    <scope>NUCLEOTIDE SEQUENCE [LARGE SCALE GENOMIC DNA]</scope>
    <source>
        <strain evidence="13">B3_G15</strain>
    </source>
</reference>
<evidence type="ECO:0000256" key="6">
    <source>
        <dbReference type="ARBA" id="ARBA00022822"/>
    </source>
</evidence>
<comment type="caution">
    <text evidence="13">The sequence shown here is derived from an EMBL/GenBank/DDBJ whole genome shotgun (WGS) entry which is preliminary data.</text>
</comment>
<dbReference type="HAMAP" id="MF_00133">
    <property type="entry name" value="Trp_synth_beta"/>
    <property type="match status" value="1"/>
</dbReference>
<keyword evidence="9 11" id="KW-0456">Lyase</keyword>
<evidence type="ECO:0000256" key="10">
    <source>
        <dbReference type="ARBA" id="ARBA00049047"/>
    </source>
</evidence>
<comment type="function">
    <text evidence="11">The beta subunit is responsible for the synthesis of L-tryptophan from indole and L-serine.</text>
</comment>
<protein>
    <recommendedName>
        <fullName evidence="11">Tryptophan synthase beta chain</fullName>
        <ecNumber evidence="11">4.2.1.20</ecNumber>
    </recommendedName>
</protein>
<evidence type="ECO:0000256" key="8">
    <source>
        <dbReference type="ARBA" id="ARBA00023141"/>
    </source>
</evidence>
<comment type="cofactor">
    <cofactor evidence="1 11">
        <name>pyridoxal 5'-phosphate</name>
        <dbReference type="ChEBI" id="CHEBI:597326"/>
    </cofactor>
</comment>
<dbReference type="UniPathway" id="UPA00035">
    <property type="reaction ID" value="UER00044"/>
</dbReference>
<dbReference type="FunFam" id="3.40.50.1100:FF:000001">
    <property type="entry name" value="Tryptophan synthase beta chain"/>
    <property type="match status" value="1"/>
</dbReference>
<comment type="similarity">
    <text evidence="3 11">Belongs to the TrpB family.</text>
</comment>
<evidence type="ECO:0000256" key="1">
    <source>
        <dbReference type="ARBA" id="ARBA00001933"/>
    </source>
</evidence>
<dbReference type="PANTHER" id="PTHR48077:SF3">
    <property type="entry name" value="TRYPTOPHAN SYNTHASE"/>
    <property type="match status" value="1"/>
</dbReference>
<dbReference type="FunFam" id="3.40.50.1100:FF:000004">
    <property type="entry name" value="Tryptophan synthase beta chain"/>
    <property type="match status" value="1"/>
</dbReference>
<feature type="domain" description="Tryptophan synthase beta chain-like PALP" evidence="12">
    <location>
        <begin position="57"/>
        <end position="382"/>
    </location>
</feature>
<dbReference type="AlphaFoldDB" id="A0A662DB54"/>
<dbReference type="EC" id="4.2.1.20" evidence="11"/>
<dbReference type="PIRSF" id="PIRSF001413">
    <property type="entry name" value="Trp_syn_beta"/>
    <property type="match status" value="1"/>
</dbReference>
<proteinExistence type="inferred from homology"/>
<dbReference type="PROSITE" id="PS00168">
    <property type="entry name" value="TRP_SYNTHASE_BETA"/>
    <property type="match status" value="1"/>
</dbReference>
<dbReference type="GO" id="GO:0004834">
    <property type="term" value="F:tryptophan synthase activity"/>
    <property type="evidence" value="ECO:0007669"/>
    <property type="project" value="UniProtKB-UniRule"/>
</dbReference>
<dbReference type="CDD" id="cd06446">
    <property type="entry name" value="Trp-synth_B"/>
    <property type="match status" value="1"/>
</dbReference>
<dbReference type="InterPro" id="IPR006653">
    <property type="entry name" value="Trp_synth_b_CS"/>
</dbReference>
<evidence type="ECO:0000256" key="7">
    <source>
        <dbReference type="ARBA" id="ARBA00022898"/>
    </source>
</evidence>
<dbReference type="InterPro" id="IPR036052">
    <property type="entry name" value="TrpB-like_PALP_sf"/>
</dbReference>
<dbReference type="InterPro" id="IPR023026">
    <property type="entry name" value="Trp_synth_beta/beta-like"/>
</dbReference>
<evidence type="ECO:0000256" key="3">
    <source>
        <dbReference type="ARBA" id="ARBA00009982"/>
    </source>
</evidence>
<accession>A0A662DB54</accession>
<dbReference type="Proteomes" id="UP000280417">
    <property type="component" value="Unassembled WGS sequence"/>
</dbReference>
<comment type="subunit">
    <text evidence="4 11">Tetramer of two alpha and two beta chains.</text>
</comment>
<evidence type="ECO:0000313" key="14">
    <source>
        <dbReference type="Proteomes" id="UP000280417"/>
    </source>
</evidence>
<evidence type="ECO:0000256" key="4">
    <source>
        <dbReference type="ARBA" id="ARBA00011270"/>
    </source>
</evidence>
<feature type="modified residue" description="N6-(pyridoxal phosphate)lysine" evidence="11">
    <location>
        <position position="93"/>
    </location>
</feature>
<comment type="pathway">
    <text evidence="2 11">Amino-acid biosynthesis; L-tryptophan biosynthesis; L-tryptophan from chorismate: step 5/5.</text>
</comment>
<keyword evidence="5 11" id="KW-0028">Amino-acid biosynthesis</keyword>
<dbReference type="EMBL" id="QMQA01000241">
    <property type="protein sequence ID" value="RLE11543.1"/>
    <property type="molecule type" value="Genomic_DNA"/>
</dbReference>
<comment type="catalytic activity">
    <reaction evidence="10 11">
        <text>(1S,2R)-1-C-(indol-3-yl)glycerol 3-phosphate + L-serine = D-glyceraldehyde 3-phosphate + L-tryptophan + H2O</text>
        <dbReference type="Rhea" id="RHEA:10532"/>
        <dbReference type="ChEBI" id="CHEBI:15377"/>
        <dbReference type="ChEBI" id="CHEBI:33384"/>
        <dbReference type="ChEBI" id="CHEBI:57912"/>
        <dbReference type="ChEBI" id="CHEBI:58866"/>
        <dbReference type="ChEBI" id="CHEBI:59776"/>
        <dbReference type="EC" id="4.2.1.20"/>
    </reaction>
</comment>
<evidence type="ECO:0000256" key="11">
    <source>
        <dbReference type="HAMAP-Rule" id="MF_00133"/>
    </source>
</evidence>
<organism evidence="13 14">
    <name type="scientific">Aerophobetes bacterium</name>
    <dbReference type="NCBI Taxonomy" id="2030807"/>
    <lineage>
        <taxon>Bacteria</taxon>
        <taxon>Candidatus Aerophobota</taxon>
    </lineage>
</organism>
<keyword evidence="8 11" id="KW-0057">Aromatic amino acid biosynthesis</keyword>
<dbReference type="NCBIfam" id="TIGR00263">
    <property type="entry name" value="trpB"/>
    <property type="match status" value="1"/>
</dbReference>
<keyword evidence="7 11" id="KW-0663">Pyridoxal phosphate</keyword>
<evidence type="ECO:0000256" key="2">
    <source>
        <dbReference type="ARBA" id="ARBA00004733"/>
    </source>
</evidence>
<evidence type="ECO:0000256" key="5">
    <source>
        <dbReference type="ARBA" id="ARBA00022605"/>
    </source>
</evidence>
<dbReference type="GO" id="GO:0005737">
    <property type="term" value="C:cytoplasm"/>
    <property type="evidence" value="ECO:0007669"/>
    <property type="project" value="TreeGrafter"/>
</dbReference>
<keyword evidence="6 11" id="KW-0822">Tryptophan biosynthesis</keyword>
<dbReference type="InterPro" id="IPR001926">
    <property type="entry name" value="TrpB-like_PALP"/>
</dbReference>
<sequence>MRYYRLPDTRGHFGKFGGRFVPETLMPALQELERTYREVKKDKRGFQKELNFYLSSYAGRPTPLYFARRLTEYLGGAKIYLKREDLAHTGSHKINNTLGQVLLAKRMGKKRIIAETGAGQHGVATATASALFGLPCRIYMGEEDIKRQKINVFRMRLLGAEVVPVNSGSKTLKDAINETIRDWVTNVRTTYYVLGSVVGPHPYPMMVRDFQSVIGRELKRQILAQEKKLPDLLIACVGGGSNSMGMFYPFLREKVKLVGVEAAGLGLSSSHHGATLAKGSVGVLHGSKSFLLQDEDGQILPTHSIAAGLDYPGVGPEHSYLKLAGRVIYMTVTDREALDAFKLLSRLEGIIPALESSHAIAHAIKIVPSLDKNSVVVINLSGRGDKDVQQVEEKFQ</sequence>
<evidence type="ECO:0000256" key="9">
    <source>
        <dbReference type="ARBA" id="ARBA00023239"/>
    </source>
</evidence>
<evidence type="ECO:0000313" key="13">
    <source>
        <dbReference type="EMBL" id="RLE11543.1"/>
    </source>
</evidence>
<dbReference type="Gene3D" id="3.40.50.1100">
    <property type="match status" value="2"/>
</dbReference>
<dbReference type="SUPFAM" id="SSF53686">
    <property type="entry name" value="Tryptophan synthase beta subunit-like PLP-dependent enzymes"/>
    <property type="match status" value="1"/>
</dbReference>
<dbReference type="InterPro" id="IPR006654">
    <property type="entry name" value="Trp_synth_beta"/>
</dbReference>
<gene>
    <name evidence="11 13" type="primary">trpB</name>
    <name evidence="13" type="ORF">DRJ04_07875</name>
</gene>